<sequence length="92" mass="10618">MIADLREFTETTDLNSENGIDSIRIQARLLWITPETVRNHRFLRLYMGENHPPEPLEEQQKVRRAICSRPWASSTLTCSRHSLQATKTVSAP</sequence>
<reference evidence="1 2" key="1">
    <citation type="submission" date="2018-08" db="EMBL/GenBank/DDBJ databases">
        <title>Genomic investigation of the strawberry pathogen Phytophthora fragariae indicates pathogenicity is determined by transcriptional variation in three key races.</title>
        <authorList>
            <person name="Adams T.M."/>
            <person name="Armitage A.D."/>
            <person name="Sobczyk M.K."/>
            <person name="Bates H.J."/>
            <person name="Dunwell J.M."/>
            <person name="Nellist C.F."/>
            <person name="Harrison R.J."/>
        </authorList>
    </citation>
    <scope>NUCLEOTIDE SEQUENCE [LARGE SCALE GENOMIC DNA]</scope>
    <source>
        <strain evidence="1 2">NOV-5</strain>
    </source>
</reference>
<proteinExistence type="predicted"/>
<protein>
    <submittedName>
        <fullName evidence="1">Uncharacterized protein</fullName>
    </submittedName>
</protein>
<dbReference type="EMBL" id="QXGA01000001">
    <property type="protein sequence ID" value="KAE9156071.1"/>
    <property type="molecule type" value="Genomic_DNA"/>
</dbReference>
<name>A0A6A3UZS8_9STRA</name>
<evidence type="ECO:0000313" key="2">
    <source>
        <dbReference type="Proteomes" id="UP000440732"/>
    </source>
</evidence>
<organism evidence="1 2">
    <name type="scientific">Phytophthora fragariae</name>
    <dbReference type="NCBI Taxonomy" id="53985"/>
    <lineage>
        <taxon>Eukaryota</taxon>
        <taxon>Sar</taxon>
        <taxon>Stramenopiles</taxon>
        <taxon>Oomycota</taxon>
        <taxon>Peronosporomycetes</taxon>
        <taxon>Peronosporales</taxon>
        <taxon>Peronosporaceae</taxon>
        <taxon>Phytophthora</taxon>
    </lineage>
</organism>
<comment type="caution">
    <text evidence="1">The sequence shown here is derived from an EMBL/GenBank/DDBJ whole genome shotgun (WGS) entry which is preliminary data.</text>
</comment>
<accession>A0A6A3UZS8</accession>
<evidence type="ECO:0000313" key="1">
    <source>
        <dbReference type="EMBL" id="KAE9156071.1"/>
    </source>
</evidence>
<dbReference type="AlphaFoldDB" id="A0A6A3UZS8"/>
<gene>
    <name evidence="1" type="ORF">PF006_g20</name>
</gene>
<dbReference type="Proteomes" id="UP000440732">
    <property type="component" value="Unassembled WGS sequence"/>
</dbReference>